<dbReference type="EMBL" id="AACS02000005">
    <property type="protein sequence ID" value="EAU84217.2"/>
    <property type="molecule type" value="Genomic_DNA"/>
</dbReference>
<gene>
    <name evidence="1" type="ORF">CC1G_08147</name>
</gene>
<proteinExistence type="predicted"/>
<dbReference type="HOGENOM" id="CLU_024199_2_0_1"/>
<dbReference type="KEGG" id="cci:CC1G_08147"/>
<dbReference type="VEuPathDB" id="FungiDB:CC1G_08147"/>
<dbReference type="AlphaFoldDB" id="A8NZ35"/>
<name>A8NZ35_COPC7</name>
<accession>A8NZ35</accession>
<dbReference type="SUPFAM" id="SSF52047">
    <property type="entry name" value="RNI-like"/>
    <property type="match status" value="1"/>
</dbReference>
<evidence type="ECO:0000313" key="1">
    <source>
        <dbReference type="EMBL" id="EAU84217.2"/>
    </source>
</evidence>
<dbReference type="RefSeq" id="XP_001837593.2">
    <property type="nucleotide sequence ID" value="XM_001837541.2"/>
</dbReference>
<dbReference type="OMA" id="WMESIME"/>
<organism evidence="1 2">
    <name type="scientific">Coprinopsis cinerea (strain Okayama-7 / 130 / ATCC MYA-4618 / FGSC 9003)</name>
    <name type="common">Inky cap fungus</name>
    <name type="synonym">Hormographiella aspergillata</name>
    <dbReference type="NCBI Taxonomy" id="240176"/>
    <lineage>
        <taxon>Eukaryota</taxon>
        <taxon>Fungi</taxon>
        <taxon>Dikarya</taxon>
        <taxon>Basidiomycota</taxon>
        <taxon>Agaricomycotina</taxon>
        <taxon>Agaricomycetes</taxon>
        <taxon>Agaricomycetidae</taxon>
        <taxon>Agaricales</taxon>
        <taxon>Agaricineae</taxon>
        <taxon>Psathyrellaceae</taxon>
        <taxon>Coprinopsis</taxon>
    </lineage>
</organism>
<sequence length="569" mass="64750">MATHYNCTNGHVSLADAQIAEMKADIEARQSRLREMQLKRNALLPVSQLPNEVLSKIFTEYHDLVTDEELEVEENSEEKKHRQCIAWVGILHVCSRWREVALGLSDCGPIWAIGLGQNDGQVNYNNQTALKLLSQTSRHEIIELAGTYKVLRQWFRALSSGPAPLLRELTVITTLSKDDRRLPRLPSTVFTGKAPQLESLRLFWCSVDWKWPVLSNLTTFAYHADELPPSVSPMTFFEGLNRMPNLPTLSLHFEDFPTFESLEDFHGTLRFPKLELLSVSGEARQCQDLLSRLSIPEYARRDMTFTIDGDDYFGLDMLVEEVFRKHWPPGSTAAQPRLQSLLVDCDNSEMSIFRVMAWKEIVQFGTESEPGAVPWIRISVHPDRSLLDEQDYDSLIAALPLRAVRVLHVGYLYLRFNEISASLPALEHLSLPKKTIACTFSDLSERDPAEQSSQEGLQPPPSLFPRLKTLTFHDVELRAERQCSARDGVVIFPKLVGLLQSRARRNARLMEVAFHGCGNVSEERLRLLRSIVPRVTSNGIEYETDEKCKDTRLCGVCHPTTAIARRRRM</sequence>
<protein>
    <submittedName>
        <fullName evidence="1">Uncharacterized protein</fullName>
    </submittedName>
</protein>
<evidence type="ECO:0000313" key="2">
    <source>
        <dbReference type="Proteomes" id="UP000001861"/>
    </source>
</evidence>
<reference evidence="1 2" key="1">
    <citation type="journal article" date="2010" name="Proc. Natl. Acad. Sci. U.S.A.">
        <title>Insights into evolution of multicellular fungi from the assembled chromosomes of the mushroom Coprinopsis cinerea (Coprinus cinereus).</title>
        <authorList>
            <person name="Stajich J.E."/>
            <person name="Wilke S.K."/>
            <person name="Ahren D."/>
            <person name="Au C.H."/>
            <person name="Birren B.W."/>
            <person name="Borodovsky M."/>
            <person name="Burns C."/>
            <person name="Canback B."/>
            <person name="Casselton L.A."/>
            <person name="Cheng C.K."/>
            <person name="Deng J."/>
            <person name="Dietrich F.S."/>
            <person name="Fargo D.C."/>
            <person name="Farman M.L."/>
            <person name="Gathman A.C."/>
            <person name="Goldberg J."/>
            <person name="Guigo R."/>
            <person name="Hoegger P.J."/>
            <person name="Hooker J.B."/>
            <person name="Huggins A."/>
            <person name="James T.Y."/>
            <person name="Kamada T."/>
            <person name="Kilaru S."/>
            <person name="Kodira C."/>
            <person name="Kues U."/>
            <person name="Kupfer D."/>
            <person name="Kwan H.S."/>
            <person name="Lomsadze A."/>
            <person name="Li W."/>
            <person name="Lilly W.W."/>
            <person name="Ma L.J."/>
            <person name="Mackey A.J."/>
            <person name="Manning G."/>
            <person name="Martin F."/>
            <person name="Muraguchi H."/>
            <person name="Natvig D.O."/>
            <person name="Palmerini H."/>
            <person name="Ramesh M.A."/>
            <person name="Rehmeyer C.J."/>
            <person name="Roe B.A."/>
            <person name="Shenoy N."/>
            <person name="Stanke M."/>
            <person name="Ter-Hovhannisyan V."/>
            <person name="Tunlid A."/>
            <person name="Velagapudi R."/>
            <person name="Vision T.J."/>
            <person name="Zeng Q."/>
            <person name="Zolan M.E."/>
            <person name="Pukkila P.J."/>
        </authorList>
    </citation>
    <scope>NUCLEOTIDE SEQUENCE [LARGE SCALE GENOMIC DNA]</scope>
    <source>
        <strain evidence="2">Okayama-7 / 130 / ATCC MYA-4618 / FGSC 9003</strain>
    </source>
</reference>
<dbReference type="InParanoid" id="A8NZ35"/>
<dbReference type="Proteomes" id="UP000001861">
    <property type="component" value="Unassembled WGS sequence"/>
</dbReference>
<dbReference type="OrthoDB" id="2269034at2759"/>
<comment type="caution">
    <text evidence="1">The sequence shown here is derived from an EMBL/GenBank/DDBJ whole genome shotgun (WGS) entry which is preliminary data.</text>
</comment>
<keyword evidence="2" id="KW-1185">Reference proteome</keyword>
<dbReference type="GeneID" id="6014153"/>